<feature type="non-terminal residue" evidence="1">
    <location>
        <position position="1"/>
    </location>
</feature>
<keyword evidence="2" id="KW-1185">Reference proteome</keyword>
<proteinExistence type="predicted"/>
<dbReference type="EMBL" id="CAJVPT010041088">
    <property type="protein sequence ID" value="CAG8727053.1"/>
    <property type="molecule type" value="Genomic_DNA"/>
</dbReference>
<comment type="caution">
    <text evidence="1">The sequence shown here is derived from an EMBL/GenBank/DDBJ whole genome shotgun (WGS) entry which is preliminary data.</text>
</comment>
<organism evidence="1 2">
    <name type="scientific">Acaulospora colombiana</name>
    <dbReference type="NCBI Taxonomy" id="27376"/>
    <lineage>
        <taxon>Eukaryota</taxon>
        <taxon>Fungi</taxon>
        <taxon>Fungi incertae sedis</taxon>
        <taxon>Mucoromycota</taxon>
        <taxon>Glomeromycotina</taxon>
        <taxon>Glomeromycetes</taxon>
        <taxon>Diversisporales</taxon>
        <taxon>Acaulosporaceae</taxon>
        <taxon>Acaulospora</taxon>
    </lineage>
</organism>
<reference evidence="1" key="1">
    <citation type="submission" date="2021-06" db="EMBL/GenBank/DDBJ databases">
        <authorList>
            <person name="Kallberg Y."/>
            <person name="Tangrot J."/>
            <person name="Rosling A."/>
        </authorList>
    </citation>
    <scope>NUCLEOTIDE SEQUENCE</scope>
    <source>
        <strain evidence="1">CL356</strain>
    </source>
</reference>
<name>A0ACA9PZT7_9GLOM</name>
<sequence length="393" mass="42812">LRKRFQQNMQDCTFTIMAYMPTLASRILEELDVERISLELQNRSKKQAVLNSQPGESSAEAAPPPRLDWVSSESDVPTTTSEEASAPSNHTHLSASLGSAVELEASSPISSFSNLSERDASNSQPGAPSFASPSIGQAASEDQNTSSYLSNMESSDPLSSSLPLSSNPLADSEISWVQFQNRPTENHGGNSTDLNSSAEPKTGGALEDNLPIIPDLELPSLDLSSVSIVDTQSAAETQASDRVQPNHGGSAMSHIGDTMDTRDEKQERQREKEQQSEFGTDLFDSLGLVGSFVHSVAPALSSALGSSYSVLQEEETHEPEDLLDDDIERKYLTLSWWLLHIGWRDVASRVRTAAEEILQGVSLKSRLSMNDLRDLLAQMRKQIEFVSDSSIRS</sequence>
<accession>A0ACA9PZT7</accession>
<evidence type="ECO:0000313" key="1">
    <source>
        <dbReference type="EMBL" id="CAG8727053.1"/>
    </source>
</evidence>
<protein>
    <submittedName>
        <fullName evidence="1">11332_t:CDS:1</fullName>
    </submittedName>
</protein>
<evidence type="ECO:0000313" key="2">
    <source>
        <dbReference type="Proteomes" id="UP000789525"/>
    </source>
</evidence>
<dbReference type="Proteomes" id="UP000789525">
    <property type="component" value="Unassembled WGS sequence"/>
</dbReference>
<gene>
    <name evidence="1" type="ORF">ACOLOM_LOCUS11427</name>
</gene>
<feature type="non-terminal residue" evidence="1">
    <location>
        <position position="393"/>
    </location>
</feature>